<keyword evidence="11" id="KW-1185">Reference proteome</keyword>
<comment type="caution">
    <text evidence="10">The sequence shown here is derived from an EMBL/GenBank/DDBJ whole genome shotgun (WGS) entry which is preliminary data.</text>
</comment>
<dbReference type="EMBL" id="JMSZ01000028">
    <property type="protein sequence ID" value="KDE39575.1"/>
    <property type="molecule type" value="Genomic_DNA"/>
</dbReference>
<name>A0A063Y350_9GAMM</name>
<dbReference type="GO" id="GO:0044877">
    <property type="term" value="F:protein-containing complex binding"/>
    <property type="evidence" value="ECO:0007669"/>
    <property type="project" value="InterPro"/>
</dbReference>
<dbReference type="Proteomes" id="UP000027318">
    <property type="component" value="Unassembled WGS sequence"/>
</dbReference>
<organism evidence="10 11">
    <name type="scientific">Nitrincola lacisaponensis</name>
    <dbReference type="NCBI Taxonomy" id="267850"/>
    <lineage>
        <taxon>Bacteria</taxon>
        <taxon>Pseudomonadati</taxon>
        <taxon>Pseudomonadota</taxon>
        <taxon>Gammaproteobacteria</taxon>
        <taxon>Oceanospirillales</taxon>
        <taxon>Oceanospirillaceae</taxon>
        <taxon>Nitrincola</taxon>
    </lineage>
</organism>
<dbReference type="PANTHER" id="PTHR38035:SF1">
    <property type="entry name" value="ANCILLARY SECYEG TRANSLOCON SUBUNIT"/>
    <property type="match status" value="1"/>
</dbReference>
<sequence>MAELRTEEEQLEALKNWWKENGRSLIIGLVVALSAVFGWKGWQSYTERQATEASWLYQNMVEAVVSELDENPAPQVETIQHLGNQLKANHAKSTYAQYAALLLARVAVQLQDYDQALAELDWVIEQAKEDDLKRLAGLRRVRVLLAADQVDQAASALSGLSPGSFSAIYYELQGDVAYRQGNVGAAVEAYDRALAAAENLPTRPVLQMKRDELGSEAG</sequence>
<keyword evidence="5" id="KW-0472">Membrane</keyword>
<evidence type="ECO:0000256" key="6">
    <source>
        <dbReference type="ARBA" id="ARBA00023186"/>
    </source>
</evidence>
<evidence type="ECO:0000313" key="10">
    <source>
        <dbReference type="EMBL" id="KDE39575.1"/>
    </source>
</evidence>
<evidence type="ECO:0000256" key="5">
    <source>
        <dbReference type="ARBA" id="ARBA00023136"/>
    </source>
</evidence>
<dbReference type="PIRSF" id="PIRSF006170">
    <property type="entry name" value="YfgM"/>
    <property type="match status" value="1"/>
</dbReference>
<dbReference type="GO" id="GO:0005886">
    <property type="term" value="C:plasma membrane"/>
    <property type="evidence" value="ECO:0007669"/>
    <property type="project" value="UniProtKB-SubCell"/>
</dbReference>
<dbReference type="SUPFAM" id="SSF48452">
    <property type="entry name" value="TPR-like"/>
    <property type="match status" value="1"/>
</dbReference>
<dbReference type="RefSeq" id="WP_036546888.1">
    <property type="nucleotide sequence ID" value="NZ_JMSZ01000028.1"/>
</dbReference>
<dbReference type="STRING" id="267850.ADINL_1853"/>
<protein>
    <recommendedName>
        <fullName evidence="8">Ancillary SecYEG translocon subunit</fullName>
    </recommendedName>
</protein>
<comment type="subcellular location">
    <subcellularLocation>
        <location evidence="1">Cell membrane</location>
        <topology evidence="1">Single-pass type II membrane protein</topology>
    </subcellularLocation>
</comment>
<dbReference type="InterPro" id="IPR026039">
    <property type="entry name" value="YfgM"/>
</dbReference>
<evidence type="ECO:0000259" key="9">
    <source>
        <dbReference type="Pfam" id="PF09976"/>
    </source>
</evidence>
<keyword evidence="4" id="KW-1133">Transmembrane helix</keyword>
<evidence type="ECO:0000256" key="1">
    <source>
        <dbReference type="ARBA" id="ARBA00004401"/>
    </source>
</evidence>
<dbReference type="OrthoDB" id="9789675at2"/>
<comment type="similarity">
    <text evidence="7">Belongs to the YfgM family.</text>
</comment>
<dbReference type="InterPro" id="IPR018704">
    <property type="entry name" value="SecYEG/CpoB_TPR"/>
</dbReference>
<evidence type="ECO:0000256" key="8">
    <source>
        <dbReference type="ARBA" id="ARBA00024235"/>
    </source>
</evidence>
<dbReference type="PANTHER" id="PTHR38035">
    <property type="entry name" value="UPF0070 PROTEIN YFGM"/>
    <property type="match status" value="1"/>
</dbReference>
<keyword evidence="2" id="KW-1003">Cell membrane</keyword>
<gene>
    <name evidence="10" type="ORF">ADINL_1853</name>
</gene>
<keyword evidence="3" id="KW-0812">Transmembrane</keyword>
<evidence type="ECO:0000256" key="3">
    <source>
        <dbReference type="ARBA" id="ARBA00022692"/>
    </source>
</evidence>
<dbReference type="Gene3D" id="1.25.40.10">
    <property type="entry name" value="Tetratricopeptide repeat domain"/>
    <property type="match status" value="1"/>
</dbReference>
<dbReference type="InterPro" id="IPR011990">
    <property type="entry name" value="TPR-like_helical_dom_sf"/>
</dbReference>
<evidence type="ECO:0000256" key="7">
    <source>
        <dbReference type="ARBA" id="ARBA00024197"/>
    </source>
</evidence>
<evidence type="ECO:0000313" key="11">
    <source>
        <dbReference type="Proteomes" id="UP000027318"/>
    </source>
</evidence>
<reference evidence="10 11" key="1">
    <citation type="journal article" date="2005" name="Int. J. Syst. Evol. Microbiol.">
        <title>Nitrincola lacisaponensis gen. nov., sp. nov., a novel alkaliphilic bacterium isolated from an alkaline, saline lake.</title>
        <authorList>
            <person name="Dimitriu P.A."/>
            <person name="Shukla S.K."/>
            <person name="Conradt J."/>
            <person name="Marquez M.C."/>
            <person name="Ventosa A."/>
            <person name="Maglia A."/>
            <person name="Peyton B.M."/>
            <person name="Pinkart H.C."/>
            <person name="Mormile M.R."/>
        </authorList>
    </citation>
    <scope>NUCLEOTIDE SEQUENCE [LARGE SCALE GENOMIC DNA]</scope>
    <source>
        <strain evidence="10 11">4CA</strain>
    </source>
</reference>
<accession>A0A063Y350</accession>
<dbReference type="Pfam" id="PF09976">
    <property type="entry name" value="TPR_21"/>
    <property type="match status" value="1"/>
</dbReference>
<dbReference type="AlphaFoldDB" id="A0A063Y350"/>
<evidence type="ECO:0000256" key="2">
    <source>
        <dbReference type="ARBA" id="ARBA00022475"/>
    </source>
</evidence>
<evidence type="ECO:0000256" key="4">
    <source>
        <dbReference type="ARBA" id="ARBA00022989"/>
    </source>
</evidence>
<keyword evidence="6" id="KW-0143">Chaperone</keyword>
<proteinExistence type="inferred from homology"/>
<feature type="domain" description="Ancillary SecYEG translocon subunit/Cell division coordinator CpoB TPR" evidence="9">
    <location>
        <begin position="15"/>
        <end position="214"/>
    </location>
</feature>
<dbReference type="PATRIC" id="fig|267850.7.peg.1822"/>